<dbReference type="PANTHER" id="PTHR12192">
    <property type="entry name" value="CATION TRANSPORT PROTEIN CHAC-RELATED"/>
    <property type="match status" value="1"/>
</dbReference>
<accession>A0A8I6S2L2</accession>
<name>A0A8I6S2L2_CIMLE</name>
<dbReference type="GeneID" id="106669593"/>
<dbReference type="InterPro" id="IPR013024">
    <property type="entry name" value="GGCT-like"/>
</dbReference>
<evidence type="ECO:0000313" key="5">
    <source>
        <dbReference type="EnsemblMetazoa" id="XP_014254657.1"/>
    </source>
</evidence>
<dbReference type="OrthoDB" id="1933483at2759"/>
<dbReference type="OMA" id="EVPAHFK"/>
<dbReference type="GO" id="GO:0005737">
    <property type="term" value="C:cytoplasm"/>
    <property type="evidence" value="ECO:0007669"/>
    <property type="project" value="TreeGrafter"/>
</dbReference>
<proteinExistence type="inferred from homology"/>
<comment type="similarity">
    <text evidence="1">Belongs to the gamma-glutamylcyclotransferase family. ChaC subfamily.</text>
</comment>
<dbReference type="GO" id="GO:0061928">
    <property type="term" value="F:glutathione specific gamma-glutamylcyclotransferase activity"/>
    <property type="evidence" value="ECO:0007669"/>
    <property type="project" value="UniProtKB-EC"/>
</dbReference>
<dbReference type="AlphaFoldDB" id="A0A8I6S2L2"/>
<comment type="catalytic activity">
    <reaction evidence="4">
        <text>glutathione = L-cysteinylglycine + 5-oxo-L-proline</text>
        <dbReference type="Rhea" id="RHEA:47724"/>
        <dbReference type="ChEBI" id="CHEBI:57925"/>
        <dbReference type="ChEBI" id="CHEBI:58402"/>
        <dbReference type="ChEBI" id="CHEBI:61694"/>
        <dbReference type="EC" id="4.3.2.7"/>
    </reaction>
</comment>
<dbReference type="InterPro" id="IPR006840">
    <property type="entry name" value="ChaC"/>
</dbReference>
<dbReference type="EC" id="4.3.2.7" evidence="2"/>
<dbReference type="RefSeq" id="XP_014254657.1">
    <property type="nucleotide sequence ID" value="XM_014399171.2"/>
</dbReference>
<dbReference type="Gene3D" id="3.10.490.10">
    <property type="entry name" value="Gamma-glutamyl cyclotransferase-like"/>
    <property type="match status" value="1"/>
</dbReference>
<protein>
    <recommendedName>
        <fullName evidence="2">glutathione-specific gamma-glutamylcyclotransferase</fullName>
        <ecNumber evidence="2">4.3.2.7</ecNumber>
    </recommendedName>
</protein>
<dbReference type="Proteomes" id="UP000494040">
    <property type="component" value="Unassembled WGS sequence"/>
</dbReference>
<dbReference type="CDD" id="cd06661">
    <property type="entry name" value="GGCT_like"/>
    <property type="match status" value="1"/>
</dbReference>
<reference evidence="5" key="1">
    <citation type="submission" date="2022-01" db="UniProtKB">
        <authorList>
            <consortium name="EnsemblMetazoa"/>
        </authorList>
    </citation>
    <scope>IDENTIFICATION</scope>
</reference>
<dbReference type="SUPFAM" id="SSF110857">
    <property type="entry name" value="Gamma-glutamyl cyclotransferase-like"/>
    <property type="match status" value="1"/>
</dbReference>
<evidence type="ECO:0000256" key="4">
    <source>
        <dbReference type="ARBA" id="ARBA00048073"/>
    </source>
</evidence>
<dbReference type="PANTHER" id="PTHR12192:SF26">
    <property type="entry name" value="GLUTATHIONE-SPECIFIC GAMMA-GLUTAMYLCYCLOTRANSFERASE 1"/>
    <property type="match status" value="1"/>
</dbReference>
<evidence type="ECO:0000256" key="3">
    <source>
        <dbReference type="ARBA" id="ARBA00023239"/>
    </source>
</evidence>
<keyword evidence="3" id="KW-0456">Lyase</keyword>
<evidence type="ECO:0000256" key="2">
    <source>
        <dbReference type="ARBA" id="ARBA00012344"/>
    </source>
</evidence>
<dbReference type="GO" id="GO:0006751">
    <property type="term" value="P:glutathione catabolic process"/>
    <property type="evidence" value="ECO:0007669"/>
    <property type="project" value="InterPro"/>
</dbReference>
<dbReference type="Pfam" id="PF04752">
    <property type="entry name" value="ChaC"/>
    <property type="match status" value="1"/>
</dbReference>
<keyword evidence="6" id="KW-1185">Reference proteome</keyword>
<dbReference type="EnsemblMetazoa" id="XM_014399171.2">
    <property type="protein sequence ID" value="XP_014254657.1"/>
    <property type="gene ID" value="LOC106669593"/>
</dbReference>
<dbReference type="KEGG" id="clec:106669593"/>
<dbReference type="InterPro" id="IPR036568">
    <property type="entry name" value="GGCT-like_sf"/>
</dbReference>
<sequence>MSTKSLWVFGYGSLLWAPGFAFTDLLPGKVRGYSRKFWQGNTTHRGTPEQPGRVATLVEDENAEVWGVAYEVKDSDAIPYLNEREVKLGGYRTAFSWFHPEEGEPFLVLLYMATPDSSNWLGSASDYEIAQDILHSSGPSGHNVEYLLRLAEFVRNQAPDVEDPHLFGLESIVRMEIRERGLPLETLMGPAKPLPSPVAPEDLENDAFPPIKFVSTIKMKKLRCLSI</sequence>
<evidence type="ECO:0000313" key="6">
    <source>
        <dbReference type="Proteomes" id="UP000494040"/>
    </source>
</evidence>
<organism evidence="5 6">
    <name type="scientific">Cimex lectularius</name>
    <name type="common">Bed bug</name>
    <name type="synonym">Acanthia lectularia</name>
    <dbReference type="NCBI Taxonomy" id="79782"/>
    <lineage>
        <taxon>Eukaryota</taxon>
        <taxon>Metazoa</taxon>
        <taxon>Ecdysozoa</taxon>
        <taxon>Arthropoda</taxon>
        <taxon>Hexapoda</taxon>
        <taxon>Insecta</taxon>
        <taxon>Pterygota</taxon>
        <taxon>Neoptera</taxon>
        <taxon>Paraneoptera</taxon>
        <taxon>Hemiptera</taxon>
        <taxon>Heteroptera</taxon>
        <taxon>Panheteroptera</taxon>
        <taxon>Cimicomorpha</taxon>
        <taxon>Cimicidae</taxon>
        <taxon>Cimex</taxon>
    </lineage>
</organism>
<evidence type="ECO:0000256" key="1">
    <source>
        <dbReference type="ARBA" id="ARBA00009662"/>
    </source>
</evidence>